<dbReference type="InterPro" id="IPR007533">
    <property type="entry name" value="Cyt_c_oxidase_assmbl_CtaG"/>
</dbReference>
<evidence type="ECO:0000259" key="6">
    <source>
        <dbReference type="Pfam" id="PF01593"/>
    </source>
</evidence>
<dbReference type="InterPro" id="IPR023471">
    <property type="entry name" value="CtaG/Cox11_dom_sf"/>
</dbReference>
<dbReference type="Gene3D" id="2.60.370.10">
    <property type="entry name" value="Ctag/Cox11"/>
    <property type="match status" value="1"/>
</dbReference>
<protein>
    <submittedName>
        <fullName evidence="7">Amine oxidase</fullName>
    </submittedName>
</protein>
<keyword evidence="5" id="KW-0472">Membrane</keyword>
<keyword evidence="8" id="KW-1185">Reference proteome</keyword>
<evidence type="ECO:0000256" key="1">
    <source>
        <dbReference type="ARBA" id="ARBA00004007"/>
    </source>
</evidence>
<name>A0AAE0K8D6_9PEZI</name>
<dbReference type="Gene3D" id="1.10.405.20">
    <property type="match status" value="1"/>
</dbReference>
<dbReference type="SUPFAM" id="SSF110111">
    <property type="entry name" value="Ctag/Cox11"/>
    <property type="match status" value="1"/>
</dbReference>
<dbReference type="Gene3D" id="3.50.50.60">
    <property type="entry name" value="FAD/NAD(P)-binding domain"/>
    <property type="match status" value="1"/>
</dbReference>
<keyword evidence="3" id="KW-0812">Transmembrane</keyword>
<dbReference type="GO" id="GO:0016491">
    <property type="term" value="F:oxidoreductase activity"/>
    <property type="evidence" value="ECO:0007669"/>
    <property type="project" value="InterPro"/>
</dbReference>
<keyword evidence="4" id="KW-1133">Transmembrane helix</keyword>
<feature type="domain" description="Amine oxidase" evidence="6">
    <location>
        <begin position="21"/>
        <end position="285"/>
    </location>
</feature>
<dbReference type="Pfam" id="PF01593">
    <property type="entry name" value="Amino_oxidase"/>
    <property type="match status" value="1"/>
</dbReference>
<dbReference type="FunFam" id="2.60.370.10:FF:000001">
    <property type="entry name" value="COX11 cytochrome c oxidase assembly homolog"/>
    <property type="match status" value="1"/>
</dbReference>
<evidence type="ECO:0000256" key="5">
    <source>
        <dbReference type="ARBA" id="ARBA00023136"/>
    </source>
</evidence>
<dbReference type="NCBIfam" id="NF003465">
    <property type="entry name" value="PRK05089.1"/>
    <property type="match status" value="1"/>
</dbReference>
<dbReference type="Proteomes" id="UP001287356">
    <property type="component" value="Unassembled WGS sequence"/>
</dbReference>
<sequence length="829" mass="92199">MSPPVNRVPRKKVAIVGSGCAGIAALWALNRSHHDVYLYEADSRLGGHTNTVEWVKGKYKTMVDTGFIVMNTATYPNFINFLNRIRVDIVQTEMTFAVSRDHGLFEWAGGGLDALFCQRGNLFSPRMWRMIFDIVRFNQMALDVLRKDDQASVRPDETIGEYMQRNGYSDAFRDDYLIPMTAAVWSTSPDKCSLDFPAVTLIRFLWNHHLLSTVAARPPWLTISEGSKAYIDVVMKGFPPNHLFLNTRVRSVTNEDDGRVRLHLDGGRSEVFDHVILATHGDQAGSIIRESATDEERDIMSSFHTSENSAVLHSDLSLMPESRKSWSSWNYMTKSSPLTGTGNIDQVCLTYNMNILQHIPREAFGDVLVTLNPLHEPDLKTVQGRYSYRHPLYTPAAIRAQQRLPDIQNKRGISYAGAWTKYGFHEDGFSSGLRVAQDHLGAKLPFEFKDSTFSRGKKPELRLGDRILRLWILVIQVFFIAVVDRIARQLRTTKQLAVSASRMNGSAAMNGNGRVHENGNGRTGAHGDSGAFTGAQICRFPRKKRRKKVKIKGVLALSIHDSPDRRATAMNSIPRFGRRTAERATGWSCFGCRAAQGQWAGNTVNHVGPGPGPCPDLGLGPCEGAAKAHRPPPRFYTLSIILGTVAFSYGSVPLYKMLCQTIGWGGQPIKAHGSSGSGSDADFDLASRLKPVTDAKRIRVTFSSSVSDTLPWKFVPQQREVRVLPGETALAFYTATNKSDSDIIGIATYSVTPGQVAPYFSKIQCFCFEEQRLNAGETVDMPVFFYLDPDLLNDVNMKGVETVTLNYTFFKARYDNNGNTKGFQPAPAV</sequence>
<reference evidence="7" key="2">
    <citation type="submission" date="2023-06" db="EMBL/GenBank/DDBJ databases">
        <authorList>
            <consortium name="Lawrence Berkeley National Laboratory"/>
            <person name="Haridas S."/>
            <person name="Hensen N."/>
            <person name="Bonometti L."/>
            <person name="Westerberg I."/>
            <person name="Brannstrom I.O."/>
            <person name="Guillou S."/>
            <person name="Cros-Aarteil S."/>
            <person name="Calhoun S."/>
            <person name="Kuo A."/>
            <person name="Mondo S."/>
            <person name="Pangilinan J."/>
            <person name="Riley R."/>
            <person name="Labutti K."/>
            <person name="Andreopoulos B."/>
            <person name="Lipzen A."/>
            <person name="Chen C."/>
            <person name="Yanf M."/>
            <person name="Daum C."/>
            <person name="Ng V."/>
            <person name="Clum A."/>
            <person name="Steindorff A."/>
            <person name="Ohm R."/>
            <person name="Martin F."/>
            <person name="Silar P."/>
            <person name="Natvig D."/>
            <person name="Lalanne C."/>
            <person name="Gautier V."/>
            <person name="Ament-Velasquez S.L."/>
            <person name="Kruys A."/>
            <person name="Hutchinson M.I."/>
            <person name="Powell A.J."/>
            <person name="Barry K."/>
            <person name="Miller A.N."/>
            <person name="Grigoriev I.V."/>
            <person name="Debuchy R."/>
            <person name="Gladieux P."/>
            <person name="Thoren M.H."/>
            <person name="Johannesson H."/>
        </authorList>
    </citation>
    <scope>NUCLEOTIDE SEQUENCE</scope>
    <source>
        <strain evidence="7">CBS 958.72</strain>
    </source>
</reference>
<gene>
    <name evidence="7" type="ORF">B0T24DRAFT_530848</name>
</gene>
<comment type="function">
    <text evidence="1">Exerts its effect at some terminal stage of cytochrome c oxidase synthesis, probably by being involved in the insertion of the copper B into subunit I.</text>
</comment>
<dbReference type="FunFam" id="1.10.405.20:FF:000001">
    <property type="entry name" value="Amine oxidase"/>
    <property type="match status" value="1"/>
</dbReference>
<dbReference type="Gene3D" id="3.30.70.1990">
    <property type="match status" value="1"/>
</dbReference>
<organism evidence="7 8">
    <name type="scientific">Lasiosphaeria ovina</name>
    <dbReference type="NCBI Taxonomy" id="92902"/>
    <lineage>
        <taxon>Eukaryota</taxon>
        <taxon>Fungi</taxon>
        <taxon>Dikarya</taxon>
        <taxon>Ascomycota</taxon>
        <taxon>Pezizomycotina</taxon>
        <taxon>Sordariomycetes</taxon>
        <taxon>Sordariomycetidae</taxon>
        <taxon>Sordariales</taxon>
        <taxon>Lasiosphaeriaceae</taxon>
        <taxon>Lasiosphaeria</taxon>
    </lineage>
</organism>
<evidence type="ECO:0000256" key="3">
    <source>
        <dbReference type="ARBA" id="ARBA00022692"/>
    </source>
</evidence>
<dbReference type="PANTHER" id="PTHR21320">
    <property type="entry name" value="CYTOCHROME C OXIDASE ASSEMBLY PROTEIN COX11-RELATED"/>
    <property type="match status" value="1"/>
</dbReference>
<evidence type="ECO:0000256" key="2">
    <source>
        <dbReference type="ARBA" id="ARBA00004243"/>
    </source>
</evidence>
<dbReference type="AlphaFoldDB" id="A0AAE0K8D6"/>
<dbReference type="GO" id="GO:0005507">
    <property type="term" value="F:copper ion binding"/>
    <property type="evidence" value="ECO:0007669"/>
    <property type="project" value="InterPro"/>
</dbReference>
<dbReference type="PANTHER" id="PTHR21320:SF3">
    <property type="entry name" value="CYTOCHROME C OXIDASE ASSEMBLY PROTEIN COX11, MITOCHONDRIAL-RELATED"/>
    <property type="match status" value="1"/>
</dbReference>
<dbReference type="EMBL" id="JAULSN010000005">
    <property type="protein sequence ID" value="KAK3371545.1"/>
    <property type="molecule type" value="Genomic_DNA"/>
</dbReference>
<comment type="caution">
    <text evidence="7">The sequence shown here is derived from an EMBL/GenBank/DDBJ whole genome shotgun (WGS) entry which is preliminary data.</text>
</comment>
<proteinExistence type="inferred from homology"/>
<dbReference type="GO" id="GO:0005759">
    <property type="term" value="C:mitochondrial matrix"/>
    <property type="evidence" value="ECO:0007669"/>
    <property type="project" value="UniProtKB-ARBA"/>
</dbReference>
<dbReference type="Pfam" id="PF04442">
    <property type="entry name" value="CtaG_Cox11"/>
    <property type="match status" value="1"/>
</dbReference>
<comment type="subcellular location">
    <subcellularLocation>
        <location evidence="2">Mitochondrion inner membrane</location>
        <topology evidence="2">Single-pass membrane protein</topology>
        <orientation evidence="2">Intermembrane side</orientation>
    </subcellularLocation>
</comment>
<accession>A0AAE0K8D6</accession>
<dbReference type="InterPro" id="IPR002937">
    <property type="entry name" value="Amino_oxidase"/>
</dbReference>
<evidence type="ECO:0000313" key="7">
    <source>
        <dbReference type="EMBL" id="KAK3371545.1"/>
    </source>
</evidence>
<reference evidence="7" key="1">
    <citation type="journal article" date="2023" name="Mol. Phylogenet. Evol.">
        <title>Genome-scale phylogeny and comparative genomics of the fungal order Sordariales.</title>
        <authorList>
            <person name="Hensen N."/>
            <person name="Bonometti L."/>
            <person name="Westerberg I."/>
            <person name="Brannstrom I.O."/>
            <person name="Guillou S."/>
            <person name="Cros-Aarteil S."/>
            <person name="Calhoun S."/>
            <person name="Haridas S."/>
            <person name="Kuo A."/>
            <person name="Mondo S."/>
            <person name="Pangilinan J."/>
            <person name="Riley R."/>
            <person name="LaButti K."/>
            <person name="Andreopoulos B."/>
            <person name="Lipzen A."/>
            <person name="Chen C."/>
            <person name="Yan M."/>
            <person name="Daum C."/>
            <person name="Ng V."/>
            <person name="Clum A."/>
            <person name="Steindorff A."/>
            <person name="Ohm R.A."/>
            <person name="Martin F."/>
            <person name="Silar P."/>
            <person name="Natvig D.O."/>
            <person name="Lalanne C."/>
            <person name="Gautier V."/>
            <person name="Ament-Velasquez S.L."/>
            <person name="Kruys A."/>
            <person name="Hutchinson M.I."/>
            <person name="Powell A.J."/>
            <person name="Barry K."/>
            <person name="Miller A.N."/>
            <person name="Grigoriev I.V."/>
            <person name="Debuchy R."/>
            <person name="Gladieux P."/>
            <person name="Hiltunen Thoren M."/>
            <person name="Johannesson H."/>
        </authorList>
    </citation>
    <scope>NUCLEOTIDE SEQUENCE</scope>
    <source>
        <strain evidence="7">CBS 958.72</strain>
    </source>
</reference>
<dbReference type="SUPFAM" id="SSF51905">
    <property type="entry name" value="FAD/NAD(P)-binding domain"/>
    <property type="match status" value="1"/>
</dbReference>
<dbReference type="GO" id="GO:0005743">
    <property type="term" value="C:mitochondrial inner membrane"/>
    <property type="evidence" value="ECO:0007669"/>
    <property type="project" value="UniProtKB-SubCell"/>
</dbReference>
<dbReference type="HAMAP" id="MF_00155">
    <property type="entry name" value="CtaG"/>
    <property type="match status" value="1"/>
</dbReference>
<dbReference type="InterPro" id="IPR036188">
    <property type="entry name" value="FAD/NAD-bd_sf"/>
</dbReference>
<evidence type="ECO:0000313" key="8">
    <source>
        <dbReference type="Proteomes" id="UP001287356"/>
    </source>
</evidence>
<evidence type="ECO:0000256" key="4">
    <source>
        <dbReference type="ARBA" id="ARBA00022989"/>
    </source>
</evidence>